<dbReference type="InterPro" id="IPR015943">
    <property type="entry name" value="WD40/YVTN_repeat-like_dom_sf"/>
</dbReference>
<proteinExistence type="predicted"/>
<keyword evidence="7" id="KW-0812">Transmembrane</keyword>
<evidence type="ECO:0000256" key="5">
    <source>
        <dbReference type="PROSITE-ProRule" id="PRU10141"/>
    </source>
</evidence>
<reference evidence="10" key="1">
    <citation type="journal article" date="2019" name="Int. J. Syst. Evol. Microbiol.">
        <title>The Global Catalogue of Microorganisms (GCM) 10K type strain sequencing project: providing services to taxonomists for standard genome sequencing and annotation.</title>
        <authorList>
            <consortium name="The Broad Institute Genomics Platform"/>
            <consortium name="The Broad Institute Genome Sequencing Center for Infectious Disease"/>
            <person name="Wu L."/>
            <person name="Ma J."/>
        </authorList>
    </citation>
    <scope>NUCLEOTIDE SEQUENCE [LARGE SCALE GENOMIC DNA]</scope>
    <source>
        <strain evidence="10">JCM 4316</strain>
    </source>
</reference>
<dbReference type="InterPro" id="IPR008271">
    <property type="entry name" value="Ser/Thr_kinase_AS"/>
</dbReference>
<dbReference type="PANTHER" id="PTHR43289">
    <property type="entry name" value="MITOGEN-ACTIVATED PROTEIN KINASE KINASE KINASE 20-RELATED"/>
    <property type="match status" value="1"/>
</dbReference>
<evidence type="ECO:0000256" key="7">
    <source>
        <dbReference type="SAM" id="Phobius"/>
    </source>
</evidence>
<name>A0ABP5UC16_9ACTN</name>
<feature type="transmembrane region" description="Helical" evidence="7">
    <location>
        <begin position="331"/>
        <end position="354"/>
    </location>
</feature>
<dbReference type="SMART" id="SM00220">
    <property type="entry name" value="S_TKc"/>
    <property type="match status" value="1"/>
</dbReference>
<evidence type="ECO:0000256" key="3">
    <source>
        <dbReference type="ARBA" id="ARBA00022777"/>
    </source>
</evidence>
<dbReference type="Gene3D" id="1.10.510.10">
    <property type="entry name" value="Transferase(Phosphotransferase) domain 1"/>
    <property type="match status" value="1"/>
</dbReference>
<dbReference type="InterPro" id="IPR011009">
    <property type="entry name" value="Kinase-like_dom_sf"/>
</dbReference>
<dbReference type="PANTHER" id="PTHR43289:SF34">
    <property type="entry name" value="SERINE_THREONINE-PROTEIN KINASE YBDM-RELATED"/>
    <property type="match status" value="1"/>
</dbReference>
<dbReference type="InterPro" id="IPR017441">
    <property type="entry name" value="Protein_kinase_ATP_BS"/>
</dbReference>
<dbReference type="InterPro" id="IPR011047">
    <property type="entry name" value="Quinoprotein_ADH-like_sf"/>
</dbReference>
<dbReference type="Gene3D" id="3.30.200.20">
    <property type="entry name" value="Phosphorylase Kinase, domain 1"/>
    <property type="match status" value="1"/>
</dbReference>
<dbReference type="InterPro" id="IPR000719">
    <property type="entry name" value="Prot_kinase_dom"/>
</dbReference>
<dbReference type="GO" id="GO:0016301">
    <property type="term" value="F:kinase activity"/>
    <property type="evidence" value="ECO:0007669"/>
    <property type="project" value="UniProtKB-KW"/>
</dbReference>
<dbReference type="PROSITE" id="PS50011">
    <property type="entry name" value="PROTEIN_KINASE_DOM"/>
    <property type="match status" value="1"/>
</dbReference>
<evidence type="ECO:0000256" key="1">
    <source>
        <dbReference type="ARBA" id="ARBA00022679"/>
    </source>
</evidence>
<accession>A0ABP5UC16</accession>
<dbReference type="PROSITE" id="PS00107">
    <property type="entry name" value="PROTEIN_KINASE_ATP"/>
    <property type="match status" value="1"/>
</dbReference>
<feature type="binding site" evidence="5">
    <location>
        <position position="42"/>
    </location>
    <ligand>
        <name>ATP</name>
        <dbReference type="ChEBI" id="CHEBI:30616"/>
    </ligand>
</feature>
<evidence type="ECO:0000256" key="6">
    <source>
        <dbReference type="SAM" id="MobiDB-lite"/>
    </source>
</evidence>
<keyword evidence="3 9" id="KW-0418">Kinase</keyword>
<evidence type="ECO:0000313" key="10">
    <source>
        <dbReference type="Proteomes" id="UP001500253"/>
    </source>
</evidence>
<evidence type="ECO:0000256" key="4">
    <source>
        <dbReference type="ARBA" id="ARBA00022840"/>
    </source>
</evidence>
<keyword evidence="2 5" id="KW-0547">Nucleotide-binding</keyword>
<organism evidence="9 10">
    <name type="scientific">Streptomyces cuspidosporus</name>
    <dbReference type="NCBI Taxonomy" id="66882"/>
    <lineage>
        <taxon>Bacteria</taxon>
        <taxon>Bacillati</taxon>
        <taxon>Actinomycetota</taxon>
        <taxon>Actinomycetes</taxon>
        <taxon>Kitasatosporales</taxon>
        <taxon>Streptomycetaceae</taxon>
        <taxon>Streptomyces</taxon>
    </lineage>
</organism>
<keyword evidence="1" id="KW-0808">Transferase</keyword>
<feature type="region of interest" description="Disordered" evidence="6">
    <location>
        <begin position="277"/>
        <end position="325"/>
    </location>
</feature>
<sequence length="751" mass="78671">MPLSSGDPEAIGGYALVDRLGAGGMGVVYLGRSASGRYVAVKLVHEQYARDEEFRTRFRQEVAAARKVSGAFTAPVVDADPDADRPWMATLYVPGSTLAEVVRKGGPLDGSALRTLGLGLVEALRDIHQVGVVHRDLKPSNILMAEDGPRVIDFGISRAADNQTLTVTVGRVLGTPPFMSPEQLRTPREVTAASDVFSLGSLLVYAARGTGPFDSDSPYVTGYQVMYERPTLAGVPEPLVEIAERCLDKDPAKRPELAELHRMLRALPDFPAAKPTANVPSSVNVPSAGAPSANAPAAGPSSAGTHAADAPSSATGPDPGPGSGRRRRARLILTAVGATLAVAGLTVAAMVFAADQKAPPGSATASERPAALPAGWRPWRADLSVATPGPPLTYGQSGCAPGATAVYCGGDGFTVAKVDAATGRIRWRWGTAPQKARPIGVRDGVVYVFQESDQAGRRLVVALDAATRERRWEREASPSASVALFSGGLLTLSPQQTELIAYDASGEPLWRSPARAGSFCEPTVLGGAPYALCAPIDHNGLATEGPYTLLRLDPADGAQSELATLPRKTLTLGAVRGQPLFLVPQTAKEVYDSGYVRPYNALVRVDPRTGETKRTALSHTMRGSATLLNGVVYFVEGNGTVSAVSADTGKRLWRRATDTENLSAPVASAKYGRLYFCNRFGRLLALDTRTGKEAWHTAALNDIGSASSDIPPSVSLVKDAIVATAGSTAFSVRPDRPTAPASDRSSPSGAG</sequence>
<dbReference type="Gene3D" id="2.40.10.480">
    <property type="match status" value="1"/>
</dbReference>
<keyword evidence="4 5" id="KW-0067">ATP-binding</keyword>
<gene>
    <name evidence="9" type="ORF">GCM10010246_83810</name>
</gene>
<dbReference type="InterPro" id="IPR018391">
    <property type="entry name" value="PQQ_b-propeller_rpt"/>
</dbReference>
<dbReference type="EMBL" id="BAAASD010000089">
    <property type="protein sequence ID" value="GAA2376134.1"/>
    <property type="molecule type" value="Genomic_DNA"/>
</dbReference>
<comment type="caution">
    <text evidence="9">The sequence shown here is derived from an EMBL/GenBank/DDBJ whole genome shotgun (WGS) entry which is preliminary data.</text>
</comment>
<evidence type="ECO:0000259" key="8">
    <source>
        <dbReference type="PROSITE" id="PS50011"/>
    </source>
</evidence>
<dbReference type="SUPFAM" id="SSF50998">
    <property type="entry name" value="Quinoprotein alcohol dehydrogenase-like"/>
    <property type="match status" value="1"/>
</dbReference>
<dbReference type="SUPFAM" id="SSF56112">
    <property type="entry name" value="Protein kinase-like (PK-like)"/>
    <property type="match status" value="1"/>
</dbReference>
<protein>
    <submittedName>
        <fullName evidence="9">Serine/threonine-protein kinase</fullName>
    </submittedName>
</protein>
<dbReference type="SMART" id="SM00564">
    <property type="entry name" value="PQQ"/>
    <property type="match status" value="5"/>
</dbReference>
<keyword evidence="7" id="KW-0472">Membrane</keyword>
<feature type="compositionally biased region" description="Low complexity" evidence="6">
    <location>
        <begin position="286"/>
        <end position="308"/>
    </location>
</feature>
<dbReference type="PROSITE" id="PS00108">
    <property type="entry name" value="PROTEIN_KINASE_ST"/>
    <property type="match status" value="1"/>
</dbReference>
<keyword evidence="7" id="KW-1133">Transmembrane helix</keyword>
<dbReference type="CDD" id="cd14014">
    <property type="entry name" value="STKc_PknB_like"/>
    <property type="match status" value="1"/>
</dbReference>
<evidence type="ECO:0000313" key="9">
    <source>
        <dbReference type="EMBL" id="GAA2376134.1"/>
    </source>
</evidence>
<dbReference type="Pfam" id="PF00069">
    <property type="entry name" value="Pkinase"/>
    <property type="match status" value="1"/>
</dbReference>
<dbReference type="Gene3D" id="2.130.10.10">
    <property type="entry name" value="YVTN repeat-like/Quinoprotein amine dehydrogenase"/>
    <property type="match status" value="1"/>
</dbReference>
<feature type="region of interest" description="Disordered" evidence="6">
    <location>
        <begin position="731"/>
        <end position="751"/>
    </location>
</feature>
<evidence type="ECO:0000256" key="2">
    <source>
        <dbReference type="ARBA" id="ARBA00022741"/>
    </source>
</evidence>
<dbReference type="RefSeq" id="WP_346179495.1">
    <property type="nucleotide sequence ID" value="NZ_BAAASD010000089.1"/>
</dbReference>
<keyword evidence="10" id="KW-1185">Reference proteome</keyword>
<dbReference type="Proteomes" id="UP001500253">
    <property type="component" value="Unassembled WGS sequence"/>
</dbReference>
<dbReference type="Pfam" id="PF13360">
    <property type="entry name" value="PQQ_2"/>
    <property type="match status" value="2"/>
</dbReference>
<dbReference type="InterPro" id="IPR002372">
    <property type="entry name" value="PQQ_rpt_dom"/>
</dbReference>
<feature type="domain" description="Protein kinase" evidence="8">
    <location>
        <begin position="14"/>
        <end position="264"/>
    </location>
</feature>